<proteinExistence type="predicted"/>
<evidence type="ECO:0008006" key="3">
    <source>
        <dbReference type="Google" id="ProtNLM"/>
    </source>
</evidence>
<organism evidence="1 2">
    <name type="scientific">Chrysophaeum taylorii</name>
    <dbReference type="NCBI Taxonomy" id="2483200"/>
    <lineage>
        <taxon>Eukaryota</taxon>
        <taxon>Sar</taxon>
        <taxon>Stramenopiles</taxon>
        <taxon>Ochrophyta</taxon>
        <taxon>Pelagophyceae</taxon>
        <taxon>Pelagomonadales</taxon>
        <taxon>Pelagomonadaceae</taxon>
        <taxon>Chrysophaeum</taxon>
    </lineage>
</organism>
<dbReference type="Proteomes" id="UP001230188">
    <property type="component" value="Unassembled WGS sequence"/>
</dbReference>
<name>A0AAD7UGC8_9STRA</name>
<dbReference type="EMBL" id="JAQMWT010000337">
    <property type="protein sequence ID" value="KAJ8604226.1"/>
    <property type="molecule type" value="Genomic_DNA"/>
</dbReference>
<protein>
    <recommendedName>
        <fullName evidence="3">Tyrosine-protein kinase ephrin type A/B receptor-like domain-containing protein</fullName>
    </recommendedName>
</protein>
<dbReference type="AlphaFoldDB" id="A0AAD7UGC8"/>
<comment type="caution">
    <text evidence="1">The sequence shown here is derived from an EMBL/GenBank/DDBJ whole genome shotgun (WGS) entry which is preliminary data.</text>
</comment>
<evidence type="ECO:0000313" key="1">
    <source>
        <dbReference type="EMBL" id="KAJ8604226.1"/>
    </source>
</evidence>
<keyword evidence="2" id="KW-1185">Reference proteome</keyword>
<reference evidence="1" key="1">
    <citation type="submission" date="2023-01" db="EMBL/GenBank/DDBJ databases">
        <title>Metagenome sequencing of chrysophaentin producing Chrysophaeum taylorii.</title>
        <authorList>
            <person name="Davison J."/>
            <person name="Bewley C."/>
        </authorList>
    </citation>
    <scope>NUCLEOTIDE SEQUENCE</scope>
    <source>
        <strain evidence="1">NIES-1699</strain>
    </source>
</reference>
<dbReference type="SMART" id="SM01411">
    <property type="entry name" value="Ephrin_rec_like"/>
    <property type="match status" value="1"/>
</dbReference>
<evidence type="ECO:0000313" key="2">
    <source>
        <dbReference type="Proteomes" id="UP001230188"/>
    </source>
</evidence>
<dbReference type="InterPro" id="IPR009030">
    <property type="entry name" value="Growth_fac_rcpt_cys_sf"/>
</dbReference>
<sequence>MRLDLRRLTPLRDLPARQIPHLWSPRGRYGDAEGLTSDECTAECPTGKYNDKLGARTEDDCRLCPPGRYGSTTGLESKACSGACPSGKYSSVFGLTTDLLCVACPAAYRGWQCDEDAVPRKGFFDSTSGAINEEAHAYIGDTDGESDIPQGTSPITFESTYDLPLDNVA</sequence>
<dbReference type="Gene3D" id="2.10.50.10">
    <property type="entry name" value="Tumor Necrosis Factor Receptor, subunit A, domain 2"/>
    <property type="match status" value="1"/>
</dbReference>
<dbReference type="SUPFAM" id="SSF57184">
    <property type="entry name" value="Growth factor receptor domain"/>
    <property type="match status" value="1"/>
</dbReference>
<accession>A0AAD7UGC8</accession>
<gene>
    <name evidence="1" type="ORF">CTAYLR_009785</name>
</gene>